<dbReference type="SMART" id="SM00028">
    <property type="entry name" value="TPR"/>
    <property type="match status" value="3"/>
</dbReference>
<dbReference type="Pfam" id="PF13374">
    <property type="entry name" value="TPR_10"/>
    <property type="match status" value="2"/>
</dbReference>
<protein>
    <recommendedName>
        <fullName evidence="4">Kinesin light chain</fullName>
    </recommendedName>
</protein>
<feature type="compositionally biased region" description="Basic and acidic residues" evidence="1">
    <location>
        <begin position="56"/>
        <end position="73"/>
    </location>
</feature>
<dbReference type="InterPro" id="IPR053137">
    <property type="entry name" value="NLR-like"/>
</dbReference>
<dbReference type="Pfam" id="PF13424">
    <property type="entry name" value="TPR_12"/>
    <property type="match status" value="1"/>
</dbReference>
<dbReference type="PANTHER" id="PTHR46082">
    <property type="entry name" value="ATP/GTP-BINDING PROTEIN-RELATED"/>
    <property type="match status" value="1"/>
</dbReference>
<sequence length="608" mass="67038">MASVVLWGGCFLQLHWRGDCFFAARNCCLSGDQIAMADCCEVYHEEPPKQPKKKEKPRDEEEKRPRETKKVDQGRINALQMLETIPAGDGSRAGELFAILEQYAGDREMGRSCAKAAERMAVSENGLDQLAAVGALQGLVKMWQAHGNDTSVSVHMNQVMARFWERASSDDQWICLPAQLAVGKALITSGQSEWLAEAHRAAVSMHEKGHKTAAMELYRLCIDELEKTHGPENQCALQAQNNLAVLLEECQQFHEAEKLHTEVCKKMEAQFGAEHGDVTSSKFNLAALKAKMGSLEESEKIYRQVLEVRERTLGPQHSNTLRAKSNLAEILRRQERLEDAEQMLKNLVDQAHVSFGRDDPTTLKARCQLAHILAVQGDETRHRQAEAHLREVVSRREQKLGPSHPETLTALGRLAFLLECSNPREAEQLNEQIWQRLDSLAPAERRRGRSRAGGFLLGLAELGEPEREEALVRQVAERRSSTLGATHPDTLSARAELASILGRKELPEAQAESLALRREVANLSETCLGAEHVETLAAKAALAGAILRSLGPEANLADVKTARAEAEELHLKATARFKAAQTPMPSPTIPSFAGYAPGSSKIAVLAQG</sequence>
<proteinExistence type="predicted"/>
<keyword evidence="3" id="KW-1185">Reference proteome</keyword>
<feature type="region of interest" description="Disordered" evidence="1">
    <location>
        <begin position="46"/>
        <end position="73"/>
    </location>
</feature>
<evidence type="ECO:0008006" key="4">
    <source>
        <dbReference type="Google" id="ProtNLM"/>
    </source>
</evidence>
<reference evidence="2 3" key="1">
    <citation type="submission" date="2024-02" db="EMBL/GenBank/DDBJ databases">
        <authorList>
            <person name="Chen Y."/>
            <person name="Shah S."/>
            <person name="Dougan E. K."/>
            <person name="Thang M."/>
            <person name="Chan C."/>
        </authorList>
    </citation>
    <scope>NUCLEOTIDE SEQUENCE [LARGE SCALE GENOMIC DNA]</scope>
</reference>
<evidence type="ECO:0000313" key="3">
    <source>
        <dbReference type="Proteomes" id="UP001642484"/>
    </source>
</evidence>
<dbReference type="Gene3D" id="1.25.40.10">
    <property type="entry name" value="Tetratricopeptide repeat domain"/>
    <property type="match status" value="2"/>
</dbReference>
<comment type="caution">
    <text evidence="2">The sequence shown here is derived from an EMBL/GenBank/DDBJ whole genome shotgun (WGS) entry which is preliminary data.</text>
</comment>
<evidence type="ECO:0000256" key="1">
    <source>
        <dbReference type="SAM" id="MobiDB-lite"/>
    </source>
</evidence>
<dbReference type="Proteomes" id="UP001642484">
    <property type="component" value="Unassembled WGS sequence"/>
</dbReference>
<dbReference type="EMBL" id="CAXAMN010025361">
    <property type="protein sequence ID" value="CAK9094651.1"/>
    <property type="molecule type" value="Genomic_DNA"/>
</dbReference>
<dbReference type="PANTHER" id="PTHR46082:SF6">
    <property type="entry name" value="AAA+ ATPASE DOMAIN-CONTAINING PROTEIN-RELATED"/>
    <property type="match status" value="1"/>
</dbReference>
<name>A0ABP0R270_9DINO</name>
<dbReference type="InterPro" id="IPR019734">
    <property type="entry name" value="TPR_rpt"/>
</dbReference>
<dbReference type="InterPro" id="IPR011990">
    <property type="entry name" value="TPR-like_helical_dom_sf"/>
</dbReference>
<organism evidence="2 3">
    <name type="scientific">Durusdinium trenchii</name>
    <dbReference type="NCBI Taxonomy" id="1381693"/>
    <lineage>
        <taxon>Eukaryota</taxon>
        <taxon>Sar</taxon>
        <taxon>Alveolata</taxon>
        <taxon>Dinophyceae</taxon>
        <taxon>Suessiales</taxon>
        <taxon>Symbiodiniaceae</taxon>
        <taxon>Durusdinium</taxon>
    </lineage>
</organism>
<evidence type="ECO:0000313" key="2">
    <source>
        <dbReference type="EMBL" id="CAK9094651.1"/>
    </source>
</evidence>
<dbReference type="SUPFAM" id="SSF48452">
    <property type="entry name" value="TPR-like"/>
    <property type="match status" value="1"/>
</dbReference>
<accession>A0ABP0R270</accession>
<gene>
    <name evidence="2" type="ORF">CCMP2556_LOCUS45138</name>
</gene>